<evidence type="ECO:0000313" key="2">
    <source>
        <dbReference type="Proteomes" id="UP000789366"/>
    </source>
</evidence>
<name>A0ACA9MY71_9GLOM</name>
<feature type="non-terminal residue" evidence="1">
    <location>
        <position position="67"/>
    </location>
</feature>
<keyword evidence="2" id="KW-1185">Reference proteome</keyword>
<comment type="caution">
    <text evidence="1">The sequence shown here is derived from an EMBL/GenBank/DDBJ whole genome shotgun (WGS) entry which is preliminary data.</text>
</comment>
<gene>
    <name evidence="1" type="ORF">SPELUC_LOCUS7811</name>
</gene>
<sequence length="67" mass="7687">MASLNQNVDNSSVFTFQPYEPLFPSVMFNQKIHNQITRSNSLQPKKTSDANYHSTLKKNDQRLDSAI</sequence>
<proteinExistence type="predicted"/>
<organism evidence="1 2">
    <name type="scientific">Cetraspora pellucida</name>
    <dbReference type="NCBI Taxonomy" id="1433469"/>
    <lineage>
        <taxon>Eukaryota</taxon>
        <taxon>Fungi</taxon>
        <taxon>Fungi incertae sedis</taxon>
        <taxon>Mucoromycota</taxon>
        <taxon>Glomeromycotina</taxon>
        <taxon>Glomeromycetes</taxon>
        <taxon>Diversisporales</taxon>
        <taxon>Gigasporaceae</taxon>
        <taxon>Cetraspora</taxon>
    </lineage>
</organism>
<reference evidence="1" key="1">
    <citation type="submission" date="2021-06" db="EMBL/GenBank/DDBJ databases">
        <authorList>
            <person name="Kallberg Y."/>
            <person name="Tangrot J."/>
            <person name="Rosling A."/>
        </authorList>
    </citation>
    <scope>NUCLEOTIDE SEQUENCE</scope>
    <source>
        <strain evidence="1">28 12/20/2015</strain>
    </source>
</reference>
<protein>
    <submittedName>
        <fullName evidence="1">1172_t:CDS:1</fullName>
    </submittedName>
</protein>
<dbReference type="Proteomes" id="UP000789366">
    <property type="component" value="Unassembled WGS sequence"/>
</dbReference>
<accession>A0ACA9MY71</accession>
<dbReference type="EMBL" id="CAJVPW010010826">
    <property type="protein sequence ID" value="CAG8619482.1"/>
    <property type="molecule type" value="Genomic_DNA"/>
</dbReference>
<evidence type="ECO:0000313" key="1">
    <source>
        <dbReference type="EMBL" id="CAG8619482.1"/>
    </source>
</evidence>